<feature type="domain" description="Fibronectin type-III" evidence="4">
    <location>
        <begin position="1768"/>
        <end position="1858"/>
    </location>
</feature>
<dbReference type="SMART" id="SM00060">
    <property type="entry name" value="FN3"/>
    <property type="match status" value="5"/>
</dbReference>
<evidence type="ECO:0000256" key="3">
    <source>
        <dbReference type="SAM" id="MobiDB-lite"/>
    </source>
</evidence>
<gene>
    <name evidence="5" type="ORF">BOX15_Mlig016419g1</name>
</gene>
<dbReference type="SUPFAM" id="SSF49265">
    <property type="entry name" value="Fibronectin type III"/>
    <property type="match status" value="2"/>
</dbReference>
<feature type="compositionally biased region" description="Polar residues" evidence="3">
    <location>
        <begin position="765"/>
        <end position="775"/>
    </location>
</feature>
<dbReference type="Gene3D" id="2.60.40.10">
    <property type="entry name" value="Immunoglobulins"/>
    <property type="match status" value="1"/>
</dbReference>
<dbReference type="PROSITE" id="PS50853">
    <property type="entry name" value="FN3"/>
    <property type="match status" value="1"/>
</dbReference>
<dbReference type="InterPro" id="IPR013783">
    <property type="entry name" value="Ig-like_fold"/>
</dbReference>
<evidence type="ECO:0000259" key="4">
    <source>
        <dbReference type="PROSITE" id="PS50853"/>
    </source>
</evidence>
<feature type="compositionally biased region" description="Basic and acidic residues" evidence="3">
    <location>
        <begin position="776"/>
        <end position="798"/>
    </location>
</feature>
<feature type="compositionally biased region" description="Low complexity" evidence="3">
    <location>
        <begin position="1"/>
        <end position="15"/>
    </location>
</feature>
<feature type="region of interest" description="Disordered" evidence="3">
    <location>
        <begin position="765"/>
        <end position="798"/>
    </location>
</feature>
<feature type="compositionally biased region" description="Polar residues" evidence="3">
    <location>
        <begin position="16"/>
        <end position="26"/>
    </location>
</feature>
<protein>
    <recommendedName>
        <fullName evidence="4">Fibronectin type-III domain-containing protein</fullName>
    </recommendedName>
</protein>
<dbReference type="InterPro" id="IPR003961">
    <property type="entry name" value="FN3_dom"/>
</dbReference>
<feature type="compositionally biased region" description="Low complexity" evidence="3">
    <location>
        <begin position="1518"/>
        <end position="1540"/>
    </location>
</feature>
<feature type="region of interest" description="Disordered" evidence="3">
    <location>
        <begin position="1215"/>
        <end position="1343"/>
    </location>
</feature>
<dbReference type="Proteomes" id="UP000215902">
    <property type="component" value="Unassembled WGS sequence"/>
</dbReference>
<evidence type="ECO:0000313" key="5">
    <source>
        <dbReference type="EMBL" id="PAA90408.1"/>
    </source>
</evidence>
<proteinExistence type="predicted"/>
<comment type="caution">
    <text evidence="5">The sequence shown here is derived from an EMBL/GenBank/DDBJ whole genome shotgun (WGS) entry which is preliminary data.</text>
</comment>
<evidence type="ECO:0000256" key="1">
    <source>
        <dbReference type="ARBA" id="ARBA00022448"/>
    </source>
</evidence>
<dbReference type="PANTHER" id="PTHR34192">
    <property type="entry name" value="PLASTOCYANIN MAJOR ISOFORM, CHLOROPLASTIC-RELATED"/>
    <property type="match status" value="1"/>
</dbReference>
<feature type="compositionally biased region" description="Low complexity" evidence="3">
    <location>
        <begin position="1358"/>
        <end position="1374"/>
    </location>
</feature>
<feature type="region of interest" description="Disordered" evidence="3">
    <location>
        <begin position="237"/>
        <end position="256"/>
    </location>
</feature>
<feature type="compositionally biased region" description="Basic and acidic residues" evidence="3">
    <location>
        <begin position="1229"/>
        <end position="1261"/>
    </location>
</feature>
<feature type="compositionally biased region" description="Basic and acidic residues" evidence="3">
    <location>
        <begin position="1274"/>
        <end position="1310"/>
    </location>
</feature>
<name>A0A267GWJ3_9PLAT</name>
<reference evidence="5 6" key="1">
    <citation type="submission" date="2017-06" db="EMBL/GenBank/DDBJ databases">
        <title>A platform for efficient transgenesis in Macrostomum lignano, a flatworm model organism for stem cell research.</title>
        <authorList>
            <person name="Berezikov E."/>
        </authorList>
    </citation>
    <scope>NUCLEOTIDE SEQUENCE [LARGE SCALE GENOMIC DNA]</scope>
    <source>
        <strain evidence="5">DV1</strain>
        <tissue evidence="5">Whole organism</tissue>
    </source>
</reference>
<dbReference type="OrthoDB" id="10036029at2759"/>
<feature type="region of interest" description="Disordered" evidence="3">
    <location>
        <begin position="1"/>
        <end position="50"/>
    </location>
</feature>
<organism evidence="5 6">
    <name type="scientific">Macrostomum lignano</name>
    <dbReference type="NCBI Taxonomy" id="282301"/>
    <lineage>
        <taxon>Eukaryota</taxon>
        <taxon>Metazoa</taxon>
        <taxon>Spiralia</taxon>
        <taxon>Lophotrochozoa</taxon>
        <taxon>Platyhelminthes</taxon>
        <taxon>Rhabditophora</taxon>
        <taxon>Macrostomorpha</taxon>
        <taxon>Macrostomida</taxon>
        <taxon>Macrostomidae</taxon>
        <taxon>Macrostomum</taxon>
    </lineage>
</organism>
<feature type="region of interest" description="Disordered" evidence="3">
    <location>
        <begin position="1512"/>
        <end position="1549"/>
    </location>
</feature>
<feature type="compositionally biased region" description="Low complexity" evidence="3">
    <location>
        <begin position="1868"/>
        <end position="1881"/>
    </location>
</feature>
<dbReference type="InterPro" id="IPR036116">
    <property type="entry name" value="FN3_sf"/>
</dbReference>
<dbReference type="EMBL" id="NIVC01000110">
    <property type="protein sequence ID" value="PAA90408.1"/>
    <property type="molecule type" value="Genomic_DNA"/>
</dbReference>
<feature type="region of interest" description="Disordered" evidence="3">
    <location>
        <begin position="1862"/>
        <end position="1890"/>
    </location>
</feature>
<feature type="region of interest" description="Disordered" evidence="3">
    <location>
        <begin position="1358"/>
        <end position="1388"/>
    </location>
</feature>
<feature type="compositionally biased region" description="Basic residues" evidence="3">
    <location>
        <begin position="1262"/>
        <end position="1273"/>
    </location>
</feature>
<accession>A0A267GWJ3</accession>
<keyword evidence="1" id="KW-0813">Transport</keyword>
<feature type="region of interest" description="Disordered" evidence="3">
    <location>
        <begin position="1425"/>
        <end position="1445"/>
    </location>
</feature>
<feature type="compositionally biased region" description="Gly residues" evidence="3">
    <location>
        <begin position="1428"/>
        <end position="1441"/>
    </location>
</feature>
<dbReference type="PANTHER" id="PTHR34192:SF10">
    <property type="entry name" value="PLASTOCYANIN MAJOR ISOFORM, CHLOROPLASTIC-RELATED"/>
    <property type="match status" value="1"/>
</dbReference>
<sequence>MGSAPSQSRPQSAAATDSSSGVNQTSKPPPPPASRTVSARSYADRGRSATAVQHLTIMPNRQYSPEQLENRMKWRDDPSEIVSVTINQSGFSKTSVNIVTGNFVAFSWNIADSEAAAATEPSLGCNVTQVVHDGEQFRPVPGGIHSGQLTARGNFSHRFGIVGEFTFVCAGIRCQPLTVRVSERPPFQIEFAADRGFSVESADLEAGESVKWLWRDLPAEMRVLPAELCINCGLRQSDGSGSESKKNPPTCSGSFEQQFNQPGIYYFVTESSKEELNGHLSTVRVRDCYREHRVRIRDDGFDPPITFISVGDRVWFEWGGGGSDICQFRHAPFEISADRSGPEFKPTQAAYRWQRASRCGLMAHDFLRIIKPDATCYVSHFADLSAATVGKLRRRSGKLGSIVVSVRPAQVEVRVDEAGRFQPDFLSLSVGDSVLLELQGEANKRLTDLKLVGGTALSNDEVENWRKLGNSGDDGESFGCSDCKQLKPATAKQLPQVSAIFLNSKCCSTPMGVRHFRWHGNDDNVLSVISRPSCQTCTVRLTDSGSFEPSEIFVQPGDSLLCSWQTGRRTLQFADTIGEVDESSTDTDSQQKLGQSIDGPCVLSFHLPELSDSSDAASDNGVHRRRFDLTSDSGSQLRVHRRSTAGQRQIRLMDLTTKSVSRTTVLAQLGDLAVWMFNSPDDAVKAVQSLNAKSLDVQSRIVEQCLDSPGPVTVSNVSLFVAQDADRSMQELDFDATVGMSVSTGKVRPSLVTVPRGGCVLISLSGSGNSEQPNSELHKIDNDGKKSANKQDNDDGVKIDKINPEKFRCIFNRCGIYRFSMMTESGSIGGGLACVIVLWRPELTPKPQLDWSAGTPQFRCGRAEDAVEPVDVYFTTDGSCPWPHRESVRVARPGQPIKLPPSTSLDQTICIRAVAISQHRLASQLLTEFCQIDSSINGANDDGEPEQADSAQLTVTAPMGVLTDQWLWFNSIATIRLVEVADGTIEVFWRKSAVPVSHSVYHLLVNGARWASGEPSNCCYRLGGLAAGREYTIQVVAAIADSATNSTQTGCYPDLLSNELRYNCPCWSTERGPLISMELLADAEDSAAVVWAALPLSRTSALIGYKVSLNGLQCGRLVTPEADGQRCRVVIEGCELNRKHSLMVNAVWTDQTGETFELPSNRLQFRLPLPKPLTAASEVDAAAAAATSESLLLFEGVCEHQQVLAAAQAEAAADKIAADEMESSSNQQEQEKQNQEEDRSKQNGEKLANKTDEQNKSEAKNKKEKPRQKNQQKQKKENEDKKTEAKKVAKTEEGRSNNGKERKESADKSRKISKKGGRSGAGASASRLDSIFEPVEGESETDLALPGAAMLLLPAPLSQQQSNDSELQQQQQISDKTSFDKPPTPRVRVMPVGSDRVRVAWEFDSMSANLWRHLRSTVSVAGRRFRQEGGGGGGEAAGSGGEAESQGAARRSWSCGPAARELVCGGLETGCDYIIHVISAFAAVENSSSLGERISRSAPVAFKAGSTASVPLTSAGNDVDASQKASSSKQKVQMLQKEQQQPPPIPQPRLFAVSSGPNRVAVRWAFDESAATSGVELAGYQLLINGARRGGLLPSQTSQTTLEPLRPGRTIRVAVQAAAFVSSSSGEDGRVGENEDDDFRLGPASATLRVACPRRPSAPEPSVSPAPASAGVAGGAAATVSWAGAPDDAGVSRYRVYVDGQWHGDLKASPSRGNYFYYLSDLQPGLACEVQVKAIAGSDEVDPQSDTVTCLCESELSQPPLRVTGASVTQSPELKLEALDSDGLTVAWDPLTPESGISGYQILRDGRPYGQPIPANQLRFRVDDLPAGGRVSLQLVAMTTGAERCAPGPVLLVNCAAAGSGANGGSNAGRRSSSASSRPPSEAQPAGVTFRPTTAANLNAFVDLFAKICDRLLTSVLTGQ</sequence>
<keyword evidence="2" id="KW-0249">Electron transport</keyword>
<evidence type="ECO:0000256" key="2">
    <source>
        <dbReference type="ARBA" id="ARBA00022982"/>
    </source>
</evidence>
<keyword evidence="6" id="KW-1185">Reference proteome</keyword>
<evidence type="ECO:0000313" key="6">
    <source>
        <dbReference type="Proteomes" id="UP000215902"/>
    </source>
</evidence>